<evidence type="ECO:0000313" key="5">
    <source>
        <dbReference type="Proteomes" id="UP000247810"/>
    </source>
</evidence>
<evidence type="ECO:0000259" key="3">
    <source>
        <dbReference type="Pfam" id="PF01370"/>
    </source>
</evidence>
<proteinExistence type="inferred from homology"/>
<dbReference type="SUPFAM" id="SSF51735">
    <property type="entry name" value="NAD(P)-binding Rossmann-fold domains"/>
    <property type="match status" value="1"/>
</dbReference>
<dbReference type="OrthoDB" id="2735536at2759"/>
<dbReference type="PANTHER" id="PTHR10366">
    <property type="entry name" value="NAD DEPENDENT EPIMERASE/DEHYDRATASE"/>
    <property type="match status" value="1"/>
</dbReference>
<keyword evidence="1" id="KW-0560">Oxidoreductase</keyword>
<dbReference type="AlphaFoldDB" id="A0A319CUC5"/>
<feature type="domain" description="NAD-dependent epimerase/dehydratase" evidence="3">
    <location>
        <begin position="13"/>
        <end position="111"/>
    </location>
</feature>
<evidence type="ECO:0000256" key="2">
    <source>
        <dbReference type="ARBA" id="ARBA00023445"/>
    </source>
</evidence>
<dbReference type="Proteomes" id="UP000247810">
    <property type="component" value="Unassembled WGS sequence"/>
</dbReference>
<dbReference type="Gene3D" id="3.40.50.720">
    <property type="entry name" value="NAD(P)-binding Rossmann-like Domain"/>
    <property type="match status" value="1"/>
</dbReference>
<evidence type="ECO:0000313" key="4">
    <source>
        <dbReference type="EMBL" id="PYH88754.1"/>
    </source>
</evidence>
<evidence type="ECO:0000256" key="1">
    <source>
        <dbReference type="ARBA" id="ARBA00023002"/>
    </source>
</evidence>
<gene>
    <name evidence="4" type="ORF">BO71DRAFT_403617</name>
</gene>
<dbReference type="InterPro" id="IPR050425">
    <property type="entry name" value="NAD(P)_dehydrat-like"/>
</dbReference>
<dbReference type="InterPro" id="IPR036291">
    <property type="entry name" value="NAD(P)-bd_dom_sf"/>
</dbReference>
<organism evidence="4 5">
    <name type="scientific">Aspergillus ellipticus CBS 707.79</name>
    <dbReference type="NCBI Taxonomy" id="1448320"/>
    <lineage>
        <taxon>Eukaryota</taxon>
        <taxon>Fungi</taxon>
        <taxon>Dikarya</taxon>
        <taxon>Ascomycota</taxon>
        <taxon>Pezizomycotina</taxon>
        <taxon>Eurotiomycetes</taxon>
        <taxon>Eurotiomycetidae</taxon>
        <taxon>Eurotiales</taxon>
        <taxon>Aspergillaceae</taxon>
        <taxon>Aspergillus</taxon>
        <taxon>Aspergillus subgen. Circumdati</taxon>
    </lineage>
</organism>
<dbReference type="GO" id="GO:0016616">
    <property type="term" value="F:oxidoreductase activity, acting on the CH-OH group of donors, NAD or NADP as acceptor"/>
    <property type="evidence" value="ECO:0007669"/>
    <property type="project" value="TreeGrafter"/>
</dbReference>
<dbReference type="PANTHER" id="PTHR10366:SF562">
    <property type="entry name" value="ALDEHYDE REDUCTASE II (AFU_ORTHOLOGUE AFUA_1G11360)"/>
    <property type="match status" value="1"/>
</dbReference>
<dbReference type="EMBL" id="KZ826068">
    <property type="protein sequence ID" value="PYH88754.1"/>
    <property type="molecule type" value="Genomic_DNA"/>
</dbReference>
<keyword evidence="5" id="KW-1185">Reference proteome</keyword>
<dbReference type="STRING" id="1448320.A0A319CUC5"/>
<dbReference type="InterPro" id="IPR001509">
    <property type="entry name" value="Epimerase_deHydtase"/>
</dbReference>
<protein>
    <submittedName>
        <fullName evidence="4">NAD(P)-binding protein</fullName>
    </submittedName>
</protein>
<dbReference type="VEuPathDB" id="FungiDB:BO71DRAFT_403617"/>
<name>A0A319CUC5_9EURO</name>
<sequence>MNTTFALPRGSRILVTGANGYIASHVADKLLELGYIVRGTIRGEKPWLNAFFAEKYGRKELFEDTGAVERALEGVDGVIHLASDLTFSSDPTAVIPWVVKATLNILGLAAQKPSI</sequence>
<dbReference type="Pfam" id="PF01370">
    <property type="entry name" value="Epimerase"/>
    <property type="match status" value="1"/>
</dbReference>
<comment type="similarity">
    <text evidence="2">Belongs to the NAD(P)-dependent epimerase/dehydratase family. Dihydroflavonol-4-reductase subfamily.</text>
</comment>
<accession>A0A319CUC5</accession>
<reference evidence="4 5" key="1">
    <citation type="submission" date="2018-02" db="EMBL/GenBank/DDBJ databases">
        <title>The genomes of Aspergillus section Nigri reveals drivers in fungal speciation.</title>
        <authorList>
            <consortium name="DOE Joint Genome Institute"/>
            <person name="Vesth T.C."/>
            <person name="Nybo J."/>
            <person name="Theobald S."/>
            <person name="Brandl J."/>
            <person name="Frisvad J.C."/>
            <person name="Nielsen K.F."/>
            <person name="Lyhne E.K."/>
            <person name="Kogle M.E."/>
            <person name="Kuo A."/>
            <person name="Riley R."/>
            <person name="Clum A."/>
            <person name="Nolan M."/>
            <person name="Lipzen A."/>
            <person name="Salamov A."/>
            <person name="Henrissat B."/>
            <person name="Wiebenga A."/>
            <person name="De vries R.P."/>
            <person name="Grigoriev I.V."/>
            <person name="Mortensen U.H."/>
            <person name="Andersen M.R."/>
            <person name="Baker S.E."/>
        </authorList>
    </citation>
    <scope>NUCLEOTIDE SEQUENCE [LARGE SCALE GENOMIC DNA]</scope>
    <source>
        <strain evidence="4 5">CBS 707.79</strain>
    </source>
</reference>